<evidence type="ECO:0000259" key="5">
    <source>
        <dbReference type="PROSITE" id="PS51007"/>
    </source>
</evidence>
<sequence length="464" mass="51838">MDVLKQLFGRLHPLVVHLPIGFIIVGLLLQFYDRKQKEFNHVISLIYLWTGYFAVLACTTGYLHYLGEGYSFDSIKVHLWSGIATALFSFLMWAKLKDKSMLPFLTKIPMLVLSVLIFILISFTGHQGGNITHGEDYLIEPLPNSLKSALGYEVFEEKKIVLTDENWEAAILYNAVIQPILNNNCVSCHNAKKAKGELLLNTKQGILESGENGPVVLTSHADKSDLFIRMKLPKSDDNHMPPDGKKQPSKEAIKLIGVWIENGISFDKTIGELGLEKSLFQSFFPTIIQTDYPDVAIAAASQDSILRIKNSGLHLNTMSENTHYLKVSALNLKSFSDIDFQLLKSVASQIAVLDLGGTQITDAIFTDIASLPHLTILKLDNTTITGSQIERLKMLEHLTSINLSNTTFKEENLNKLKDFKKLEKVFLFNSGLDKSGTEIIGQSNIVVEYGNYTLPIVARDSIEF</sequence>
<dbReference type="PANTHER" id="PTHR35889:SF3">
    <property type="entry name" value="F-BOX DOMAIN-CONTAINING PROTEIN"/>
    <property type="match status" value="1"/>
</dbReference>
<keyword evidence="4" id="KW-0472">Membrane</keyword>
<keyword evidence="2 3" id="KW-0408">Iron</keyword>
<keyword evidence="4" id="KW-0812">Transmembrane</keyword>
<dbReference type="GO" id="GO:0009055">
    <property type="term" value="F:electron transfer activity"/>
    <property type="evidence" value="ECO:0007669"/>
    <property type="project" value="InterPro"/>
</dbReference>
<dbReference type="STRING" id="561365.SAMN05660866_00109"/>
<gene>
    <name evidence="6" type="ORF">SAMN05660866_00109</name>
</gene>
<proteinExistence type="predicted"/>
<feature type="transmembrane region" description="Helical" evidence="4">
    <location>
        <begin position="108"/>
        <end position="125"/>
    </location>
</feature>
<evidence type="ECO:0000256" key="3">
    <source>
        <dbReference type="PROSITE-ProRule" id="PRU00433"/>
    </source>
</evidence>
<dbReference type="EMBL" id="FUYL01000001">
    <property type="protein sequence ID" value="SKB24934.1"/>
    <property type="molecule type" value="Genomic_DNA"/>
</dbReference>
<organism evidence="6 7">
    <name type="scientific">Maribacter arcticus</name>
    <dbReference type="NCBI Taxonomy" id="561365"/>
    <lineage>
        <taxon>Bacteria</taxon>
        <taxon>Pseudomonadati</taxon>
        <taxon>Bacteroidota</taxon>
        <taxon>Flavobacteriia</taxon>
        <taxon>Flavobacteriales</taxon>
        <taxon>Flavobacteriaceae</taxon>
        <taxon>Maribacter</taxon>
    </lineage>
</organism>
<dbReference type="GO" id="GO:0046872">
    <property type="term" value="F:metal ion binding"/>
    <property type="evidence" value="ECO:0007669"/>
    <property type="project" value="UniProtKB-KW"/>
</dbReference>
<dbReference type="OrthoDB" id="1099022at2"/>
<dbReference type="AlphaFoldDB" id="A0A1T4ZQ67"/>
<dbReference type="RefSeq" id="WP_079510451.1">
    <property type="nucleotide sequence ID" value="NZ_FUYL01000001.1"/>
</dbReference>
<reference evidence="7" key="1">
    <citation type="submission" date="2017-02" db="EMBL/GenBank/DDBJ databases">
        <authorList>
            <person name="Varghese N."/>
            <person name="Submissions S."/>
        </authorList>
    </citation>
    <scope>NUCLEOTIDE SEQUENCE [LARGE SCALE GENOMIC DNA]</scope>
    <source>
        <strain evidence="7">DSM 23546</strain>
    </source>
</reference>
<keyword evidence="4" id="KW-1133">Transmembrane helix</keyword>
<dbReference type="Gene3D" id="3.80.10.10">
    <property type="entry name" value="Ribonuclease Inhibitor"/>
    <property type="match status" value="1"/>
</dbReference>
<dbReference type="Proteomes" id="UP000190339">
    <property type="component" value="Unassembled WGS sequence"/>
</dbReference>
<feature type="domain" description="Cytochrome c" evidence="5">
    <location>
        <begin position="146"/>
        <end position="264"/>
    </location>
</feature>
<dbReference type="Pfam" id="PF09990">
    <property type="entry name" value="DUF2231"/>
    <property type="match status" value="1"/>
</dbReference>
<keyword evidence="3" id="KW-0349">Heme</keyword>
<dbReference type="InterPro" id="IPR011429">
    <property type="entry name" value="Cyt_c_Planctomycete-type"/>
</dbReference>
<dbReference type="InterPro" id="IPR019251">
    <property type="entry name" value="DUF2231_TM"/>
</dbReference>
<feature type="transmembrane region" description="Helical" evidence="4">
    <location>
        <begin position="44"/>
        <end position="65"/>
    </location>
</feature>
<dbReference type="Pfam" id="PF07635">
    <property type="entry name" value="PSCyt1"/>
    <property type="match status" value="1"/>
</dbReference>
<dbReference type="InterPro" id="IPR032675">
    <property type="entry name" value="LRR_dom_sf"/>
</dbReference>
<keyword evidence="7" id="KW-1185">Reference proteome</keyword>
<evidence type="ECO:0000256" key="1">
    <source>
        <dbReference type="ARBA" id="ARBA00022723"/>
    </source>
</evidence>
<evidence type="ECO:0000313" key="6">
    <source>
        <dbReference type="EMBL" id="SKB24934.1"/>
    </source>
</evidence>
<keyword evidence="1 3" id="KW-0479">Metal-binding</keyword>
<dbReference type="PANTHER" id="PTHR35889">
    <property type="entry name" value="CYCLOINULO-OLIGOSACCHARIDE FRUCTANOTRANSFERASE-RELATED"/>
    <property type="match status" value="1"/>
</dbReference>
<evidence type="ECO:0000313" key="7">
    <source>
        <dbReference type="Proteomes" id="UP000190339"/>
    </source>
</evidence>
<dbReference type="InterPro" id="IPR009056">
    <property type="entry name" value="Cyt_c-like_dom"/>
</dbReference>
<dbReference type="SUPFAM" id="SSF52047">
    <property type="entry name" value="RNI-like"/>
    <property type="match status" value="1"/>
</dbReference>
<evidence type="ECO:0000256" key="4">
    <source>
        <dbReference type="SAM" id="Phobius"/>
    </source>
</evidence>
<dbReference type="PROSITE" id="PS51007">
    <property type="entry name" value="CYTC"/>
    <property type="match status" value="1"/>
</dbReference>
<accession>A0A1T4ZQ67</accession>
<name>A0A1T4ZQ67_9FLAO</name>
<evidence type="ECO:0000256" key="2">
    <source>
        <dbReference type="ARBA" id="ARBA00023004"/>
    </source>
</evidence>
<feature type="transmembrane region" description="Helical" evidence="4">
    <location>
        <begin position="77"/>
        <end position="96"/>
    </location>
</feature>
<protein>
    <submittedName>
        <fullName evidence="6">Uncharacterized membrane protein</fullName>
    </submittedName>
</protein>
<feature type="transmembrane region" description="Helical" evidence="4">
    <location>
        <begin position="14"/>
        <end position="32"/>
    </location>
</feature>
<dbReference type="GO" id="GO:0020037">
    <property type="term" value="F:heme binding"/>
    <property type="evidence" value="ECO:0007669"/>
    <property type="project" value="InterPro"/>
</dbReference>